<sequence>MVFVGWHYLVDDFVILEPSQRSTTLPGWRIPSRTKKKS</sequence>
<name>A0ABQ0IYM0_GLUTH</name>
<protein>
    <recommendedName>
        <fullName evidence="3">Transposase</fullName>
    </recommendedName>
</protein>
<accession>A0ABQ0IYM0</accession>
<dbReference type="Proteomes" id="UP000018209">
    <property type="component" value="Unassembled WGS sequence"/>
</dbReference>
<gene>
    <name evidence="1" type="ORF">NBRC3257_2308</name>
</gene>
<dbReference type="EMBL" id="BASM01000028">
    <property type="protein sequence ID" value="GAD27309.1"/>
    <property type="molecule type" value="Genomic_DNA"/>
</dbReference>
<evidence type="ECO:0000313" key="2">
    <source>
        <dbReference type="Proteomes" id="UP000018209"/>
    </source>
</evidence>
<proteinExistence type="predicted"/>
<reference evidence="1 2" key="1">
    <citation type="submission" date="2013-08" db="EMBL/GenBank/DDBJ databases">
        <title>Gluconobacter thailandicus NBRC 3257 whole genome sequence.</title>
        <authorList>
            <person name="Matsutani M."/>
            <person name="Yakushi T."/>
            <person name="Matsushita K."/>
        </authorList>
    </citation>
    <scope>NUCLEOTIDE SEQUENCE [LARGE SCALE GENOMIC DNA]</scope>
    <source>
        <strain evidence="1 2">NBRC 3257</strain>
    </source>
</reference>
<organism evidence="1 2">
    <name type="scientific">Gluconobacter thailandicus NBRC 3257</name>
    <dbReference type="NCBI Taxonomy" id="1381097"/>
    <lineage>
        <taxon>Bacteria</taxon>
        <taxon>Pseudomonadati</taxon>
        <taxon>Pseudomonadota</taxon>
        <taxon>Alphaproteobacteria</taxon>
        <taxon>Acetobacterales</taxon>
        <taxon>Acetobacteraceae</taxon>
        <taxon>Gluconobacter</taxon>
    </lineage>
</organism>
<comment type="caution">
    <text evidence="1">The sequence shown here is derived from an EMBL/GenBank/DDBJ whole genome shotgun (WGS) entry which is preliminary data.</text>
</comment>
<keyword evidence="2" id="KW-1185">Reference proteome</keyword>
<evidence type="ECO:0008006" key="3">
    <source>
        <dbReference type="Google" id="ProtNLM"/>
    </source>
</evidence>
<evidence type="ECO:0000313" key="1">
    <source>
        <dbReference type="EMBL" id="GAD27309.1"/>
    </source>
</evidence>